<dbReference type="PROSITE" id="PS50110">
    <property type="entry name" value="RESPONSE_REGULATORY"/>
    <property type="match status" value="1"/>
</dbReference>
<evidence type="ECO:0000256" key="1">
    <source>
        <dbReference type="ARBA" id="ARBA00022553"/>
    </source>
</evidence>
<dbReference type="SUPFAM" id="SSF52172">
    <property type="entry name" value="CheY-like"/>
    <property type="match status" value="1"/>
</dbReference>
<evidence type="ECO:0000313" key="4">
    <source>
        <dbReference type="EMBL" id="BBO31012.1"/>
    </source>
</evidence>
<dbReference type="EMBL" id="AP021861">
    <property type="protein sequence ID" value="BBO31012.1"/>
    <property type="molecule type" value="Genomic_DNA"/>
</dbReference>
<protein>
    <recommendedName>
        <fullName evidence="3">Response regulatory domain-containing protein</fullName>
    </recommendedName>
</protein>
<feature type="domain" description="Response regulatory" evidence="3">
    <location>
        <begin position="10"/>
        <end position="122"/>
    </location>
</feature>
<evidence type="ECO:0000313" key="5">
    <source>
        <dbReference type="Proteomes" id="UP000326837"/>
    </source>
</evidence>
<dbReference type="Pfam" id="PF00072">
    <property type="entry name" value="Response_reg"/>
    <property type="match status" value="1"/>
</dbReference>
<dbReference type="InterPro" id="IPR001789">
    <property type="entry name" value="Sig_transdc_resp-reg_receiver"/>
</dbReference>
<evidence type="ECO:0000259" key="3">
    <source>
        <dbReference type="PROSITE" id="PS50110"/>
    </source>
</evidence>
<reference evidence="5" key="1">
    <citation type="submission" date="2019-10" db="EMBL/GenBank/DDBJ databases">
        <title>Lacipirellula parvula gen. nov., sp. nov., representing a lineage of planctomycetes widespread in freshwater anoxic habitats, and description of the family Lacipirellulaceae.</title>
        <authorList>
            <person name="Dedysh S.N."/>
            <person name="Kulichevskaya I.S."/>
            <person name="Beletsky A.V."/>
            <person name="Rakitin A.L."/>
            <person name="Mardanov A.V."/>
            <person name="Ivanova A.A."/>
            <person name="Saltykova V.X."/>
            <person name="Rijpstra W.I.C."/>
            <person name="Sinninghe Damste J.S."/>
            <person name="Ravin N.V."/>
        </authorList>
    </citation>
    <scope>NUCLEOTIDE SEQUENCE [LARGE SCALE GENOMIC DNA]</scope>
    <source>
        <strain evidence="5">PX69</strain>
    </source>
</reference>
<dbReference type="KEGG" id="lpav:PLANPX_0624"/>
<sequence>MAEQGARRVKIALADDEPDLRSTMARLLGLLGHEVVYTAANGAELLQACAEQPVDLVILDLDMPVMDGLTAAEELAERGIPAVLVSGHPDIEEVVLEHEPVVTRIMKPATVDKLRDAIRIALLRR</sequence>
<dbReference type="SMART" id="SM00448">
    <property type="entry name" value="REC"/>
    <property type="match status" value="1"/>
</dbReference>
<evidence type="ECO:0000256" key="2">
    <source>
        <dbReference type="PROSITE-ProRule" id="PRU00169"/>
    </source>
</evidence>
<dbReference type="Gene3D" id="3.40.50.2300">
    <property type="match status" value="1"/>
</dbReference>
<dbReference type="PANTHER" id="PTHR44591">
    <property type="entry name" value="STRESS RESPONSE REGULATOR PROTEIN 1"/>
    <property type="match status" value="1"/>
</dbReference>
<dbReference type="Proteomes" id="UP000326837">
    <property type="component" value="Chromosome"/>
</dbReference>
<keyword evidence="1 2" id="KW-0597">Phosphoprotein</keyword>
<keyword evidence="5" id="KW-1185">Reference proteome</keyword>
<dbReference type="InterPro" id="IPR011006">
    <property type="entry name" value="CheY-like_superfamily"/>
</dbReference>
<dbReference type="GO" id="GO:0000160">
    <property type="term" value="P:phosphorelay signal transduction system"/>
    <property type="evidence" value="ECO:0007669"/>
    <property type="project" value="InterPro"/>
</dbReference>
<accession>A0A5K7X5A1</accession>
<feature type="modified residue" description="4-aspartylphosphate" evidence="2">
    <location>
        <position position="60"/>
    </location>
</feature>
<dbReference type="AlphaFoldDB" id="A0A5K7X5A1"/>
<dbReference type="InterPro" id="IPR050595">
    <property type="entry name" value="Bact_response_regulator"/>
</dbReference>
<organism evidence="4 5">
    <name type="scientific">Lacipirellula parvula</name>
    <dbReference type="NCBI Taxonomy" id="2650471"/>
    <lineage>
        <taxon>Bacteria</taxon>
        <taxon>Pseudomonadati</taxon>
        <taxon>Planctomycetota</taxon>
        <taxon>Planctomycetia</taxon>
        <taxon>Pirellulales</taxon>
        <taxon>Lacipirellulaceae</taxon>
        <taxon>Lacipirellula</taxon>
    </lineage>
</organism>
<name>A0A5K7X5A1_9BACT</name>
<dbReference type="PANTHER" id="PTHR44591:SF3">
    <property type="entry name" value="RESPONSE REGULATORY DOMAIN-CONTAINING PROTEIN"/>
    <property type="match status" value="1"/>
</dbReference>
<proteinExistence type="predicted"/>
<gene>
    <name evidence="4" type="ORF">PLANPX_0624</name>
</gene>
<dbReference type="CDD" id="cd00156">
    <property type="entry name" value="REC"/>
    <property type="match status" value="1"/>
</dbReference>